<keyword evidence="3" id="KW-1185">Reference proteome</keyword>
<organism evidence="2 3">
    <name type="scientific">Zizania palustris</name>
    <name type="common">Northern wild rice</name>
    <dbReference type="NCBI Taxonomy" id="103762"/>
    <lineage>
        <taxon>Eukaryota</taxon>
        <taxon>Viridiplantae</taxon>
        <taxon>Streptophyta</taxon>
        <taxon>Embryophyta</taxon>
        <taxon>Tracheophyta</taxon>
        <taxon>Spermatophyta</taxon>
        <taxon>Magnoliopsida</taxon>
        <taxon>Liliopsida</taxon>
        <taxon>Poales</taxon>
        <taxon>Poaceae</taxon>
        <taxon>BOP clade</taxon>
        <taxon>Oryzoideae</taxon>
        <taxon>Oryzeae</taxon>
        <taxon>Zizaniinae</taxon>
        <taxon>Zizania</taxon>
    </lineage>
</organism>
<dbReference type="AlphaFoldDB" id="A0A8J5RZY6"/>
<gene>
    <name evidence="2" type="ORF">GUJ93_ZPchr0001g31450</name>
</gene>
<evidence type="ECO:0000256" key="1">
    <source>
        <dbReference type="SAM" id="MobiDB-lite"/>
    </source>
</evidence>
<evidence type="ECO:0000313" key="2">
    <source>
        <dbReference type="EMBL" id="KAG8052150.1"/>
    </source>
</evidence>
<protein>
    <submittedName>
        <fullName evidence="2">Uncharacterized protein</fullName>
    </submittedName>
</protein>
<accession>A0A8J5RZY6</accession>
<name>A0A8J5RZY6_ZIZPA</name>
<reference evidence="2" key="1">
    <citation type="journal article" date="2021" name="bioRxiv">
        <title>Whole Genome Assembly and Annotation of Northern Wild Rice, Zizania palustris L., Supports a Whole Genome Duplication in the Zizania Genus.</title>
        <authorList>
            <person name="Haas M."/>
            <person name="Kono T."/>
            <person name="Macchietto M."/>
            <person name="Millas R."/>
            <person name="McGilp L."/>
            <person name="Shao M."/>
            <person name="Duquette J."/>
            <person name="Hirsch C.N."/>
            <person name="Kimball J."/>
        </authorList>
    </citation>
    <scope>NUCLEOTIDE SEQUENCE</scope>
    <source>
        <tissue evidence="2">Fresh leaf tissue</tissue>
    </source>
</reference>
<feature type="compositionally biased region" description="Basic and acidic residues" evidence="1">
    <location>
        <begin position="49"/>
        <end position="61"/>
    </location>
</feature>
<dbReference type="EMBL" id="JAAALK010000288">
    <property type="protein sequence ID" value="KAG8052150.1"/>
    <property type="molecule type" value="Genomic_DNA"/>
</dbReference>
<proteinExistence type="predicted"/>
<sequence>MEKSSWGEAYDKGNRSLGPPWPNGSGLDESIGLNESGPLVSCAEGLIGPDEKWKPSGREEGCEGVCGPKSSHSVDESKEALGGLEDAMVWHNLEGVRETDKGEEVGKCDGDKLSDLGFILEKEDDKVDNVLAVGMSCGEINSVNPGVKKLARGQLLVEVEACYALLRAAIGQITRGDNAGSVSGRLSNGGDVSSLPNEAGLV</sequence>
<feature type="region of interest" description="Disordered" evidence="1">
    <location>
        <begin position="1"/>
        <end position="34"/>
    </location>
</feature>
<feature type="region of interest" description="Disordered" evidence="1">
    <location>
        <begin position="49"/>
        <end position="74"/>
    </location>
</feature>
<dbReference type="Proteomes" id="UP000729402">
    <property type="component" value="Unassembled WGS sequence"/>
</dbReference>
<feature type="compositionally biased region" description="Basic and acidic residues" evidence="1">
    <location>
        <begin position="1"/>
        <end position="14"/>
    </location>
</feature>
<evidence type="ECO:0000313" key="3">
    <source>
        <dbReference type="Proteomes" id="UP000729402"/>
    </source>
</evidence>
<comment type="caution">
    <text evidence="2">The sequence shown here is derived from an EMBL/GenBank/DDBJ whole genome shotgun (WGS) entry which is preliminary data.</text>
</comment>
<reference evidence="2" key="2">
    <citation type="submission" date="2021-02" db="EMBL/GenBank/DDBJ databases">
        <authorList>
            <person name="Kimball J.A."/>
            <person name="Haas M.W."/>
            <person name="Macchietto M."/>
            <person name="Kono T."/>
            <person name="Duquette J."/>
            <person name="Shao M."/>
        </authorList>
    </citation>
    <scope>NUCLEOTIDE SEQUENCE</scope>
    <source>
        <tissue evidence="2">Fresh leaf tissue</tissue>
    </source>
</reference>